<dbReference type="GO" id="GO:0070291">
    <property type="term" value="P:N-acylethanolamine metabolic process"/>
    <property type="evidence" value="ECO:0007669"/>
    <property type="project" value="TreeGrafter"/>
</dbReference>
<dbReference type="EMBL" id="JAULSR010000018">
    <property type="protein sequence ID" value="KAK0609218.1"/>
    <property type="molecule type" value="Genomic_DNA"/>
</dbReference>
<reference evidence="3" key="1">
    <citation type="submission" date="2023-06" db="EMBL/GenBank/DDBJ databases">
        <title>Genome-scale phylogeny and comparative genomics of the fungal order Sordariales.</title>
        <authorList>
            <consortium name="Lawrence Berkeley National Laboratory"/>
            <person name="Hensen N."/>
            <person name="Bonometti L."/>
            <person name="Westerberg I."/>
            <person name="Brannstrom I.O."/>
            <person name="Guillou S."/>
            <person name="Cros-Aarteil S."/>
            <person name="Calhoun S."/>
            <person name="Haridas S."/>
            <person name="Kuo A."/>
            <person name="Mondo S."/>
            <person name="Pangilinan J."/>
            <person name="Riley R."/>
            <person name="LaButti K."/>
            <person name="Andreopoulos B."/>
            <person name="Lipzen A."/>
            <person name="Chen C."/>
            <person name="Yanf M."/>
            <person name="Daum C."/>
            <person name="Ng V."/>
            <person name="Clum A."/>
            <person name="Steindorff A."/>
            <person name="Ohm R."/>
            <person name="Martin F."/>
            <person name="Silar P."/>
            <person name="Natvig D."/>
            <person name="Lalanne C."/>
            <person name="Gautier V."/>
            <person name="Ament-velasquez S.L."/>
            <person name="Kruys A."/>
            <person name="Hutchinson M.I."/>
            <person name="Powell A.J."/>
            <person name="Barry K."/>
            <person name="Miller A.N."/>
            <person name="Grigoriev I.V."/>
            <person name="Debuchy R."/>
            <person name="Gladieux P."/>
            <person name="Thoren M.H."/>
            <person name="Johannesson H."/>
        </authorList>
    </citation>
    <scope>NUCLEOTIDE SEQUENCE</scope>
    <source>
        <strain evidence="3">SMH3391-2</strain>
    </source>
</reference>
<gene>
    <name evidence="3" type="ORF">B0T17DRAFT_512774</name>
</gene>
<evidence type="ECO:0000313" key="3">
    <source>
        <dbReference type="EMBL" id="KAK0609218.1"/>
    </source>
</evidence>
<dbReference type="Proteomes" id="UP001174934">
    <property type="component" value="Unassembled WGS sequence"/>
</dbReference>
<name>A0AA39TV68_9PEZI</name>
<dbReference type="PANTHER" id="PTHR15032">
    <property type="entry name" value="N-ACYL-PHOSPHATIDYLETHANOLAMINE-HYDROLYZING PHOSPHOLIPASE D"/>
    <property type="match status" value="1"/>
</dbReference>
<evidence type="ECO:0000259" key="2">
    <source>
        <dbReference type="Pfam" id="PF12706"/>
    </source>
</evidence>
<evidence type="ECO:0000256" key="1">
    <source>
        <dbReference type="SAM" id="MobiDB-lite"/>
    </source>
</evidence>
<comment type="caution">
    <text evidence="3">The sequence shown here is derived from an EMBL/GenBank/DDBJ whole genome shotgun (WGS) entry which is preliminary data.</text>
</comment>
<dbReference type="Gene3D" id="3.60.15.10">
    <property type="entry name" value="Ribonuclease Z/Hydroxyacylglutathione hydrolase-like"/>
    <property type="match status" value="1"/>
</dbReference>
<dbReference type="GO" id="GO:0005737">
    <property type="term" value="C:cytoplasm"/>
    <property type="evidence" value="ECO:0007669"/>
    <property type="project" value="TreeGrafter"/>
</dbReference>
<evidence type="ECO:0000313" key="4">
    <source>
        <dbReference type="Proteomes" id="UP001174934"/>
    </source>
</evidence>
<accession>A0AA39TV68</accession>
<dbReference type="GO" id="GO:0070292">
    <property type="term" value="P:N-acylphosphatidylethanolamine metabolic process"/>
    <property type="evidence" value="ECO:0007669"/>
    <property type="project" value="TreeGrafter"/>
</dbReference>
<dbReference type="GO" id="GO:0070290">
    <property type="term" value="F:N-acylphosphatidylethanolamine-specific phospholipase D activity"/>
    <property type="evidence" value="ECO:0007669"/>
    <property type="project" value="InterPro"/>
</dbReference>
<keyword evidence="4" id="KW-1185">Reference proteome</keyword>
<feature type="compositionally biased region" description="Basic residues" evidence="1">
    <location>
        <begin position="145"/>
        <end position="160"/>
    </location>
</feature>
<dbReference type="GO" id="GO:0008270">
    <property type="term" value="F:zinc ion binding"/>
    <property type="evidence" value="ECO:0007669"/>
    <property type="project" value="InterPro"/>
</dbReference>
<dbReference type="AlphaFoldDB" id="A0AA39TV68"/>
<dbReference type="InterPro" id="IPR001279">
    <property type="entry name" value="Metallo-B-lactamas"/>
</dbReference>
<proteinExistence type="predicted"/>
<dbReference type="SUPFAM" id="SSF56281">
    <property type="entry name" value="Metallo-hydrolase/oxidoreductase"/>
    <property type="match status" value="1"/>
</dbReference>
<organism evidence="3 4">
    <name type="scientific">Bombardia bombarda</name>
    <dbReference type="NCBI Taxonomy" id="252184"/>
    <lineage>
        <taxon>Eukaryota</taxon>
        <taxon>Fungi</taxon>
        <taxon>Dikarya</taxon>
        <taxon>Ascomycota</taxon>
        <taxon>Pezizomycotina</taxon>
        <taxon>Sordariomycetes</taxon>
        <taxon>Sordariomycetidae</taxon>
        <taxon>Sordariales</taxon>
        <taxon>Lasiosphaeriaceae</taxon>
        <taxon>Bombardia</taxon>
    </lineage>
</organism>
<dbReference type="InterPro" id="IPR036866">
    <property type="entry name" value="RibonucZ/Hydroxyglut_hydro"/>
</dbReference>
<sequence length="402" mass="43841">MTSATAYSCSVTKQAGRPAAPEDVDVTAHHVKGHNGETVKFKNPHPSASCGDPIGPLTIVPTIMFGQFTGKMVFPSVKNVKIPVVKPSFLASRSTTTSNQNLRATGSATPAIAEFPSGLRVLFDPGLRGPGARRCSSSGPSATPRRVHARRPARRRRRRHLARRTTTTFAHLRHGDRARHPAAHFFVGLGLEKWFRACGIANVTEMDWWEEAELVLTRTTGEDAKGPESIAARISCLPCQHASGRRPLDRDHTLWASWAVASGGKSVYFGGDTGYRAVPEVKDAEGAGEGDDYGPEYEGLPRNPDFARIGATRGPFDLGLLPIGAYKPRWLFSGVHASPRDAVEIFKETRCKRAMAIHWGTWLLTNEDVEEPPRLLREALRTSGIAETGVFDVCAVGESREF</sequence>
<protein>
    <submittedName>
        <fullName evidence="3">Beta-lactamase superfamily domain-containing protein</fullName>
    </submittedName>
</protein>
<dbReference type="PANTHER" id="PTHR15032:SF4">
    <property type="entry name" value="N-ACYL-PHOSPHATIDYLETHANOLAMINE-HYDROLYZING PHOSPHOLIPASE D"/>
    <property type="match status" value="1"/>
</dbReference>
<feature type="domain" description="Metallo-beta-lactamase" evidence="2">
    <location>
        <begin position="308"/>
        <end position="359"/>
    </location>
</feature>
<dbReference type="Pfam" id="PF12706">
    <property type="entry name" value="Lactamase_B_2"/>
    <property type="match status" value="2"/>
</dbReference>
<feature type="domain" description="Metallo-beta-lactamase" evidence="2">
    <location>
        <begin position="167"/>
        <end position="276"/>
    </location>
</feature>
<feature type="region of interest" description="Disordered" evidence="1">
    <location>
        <begin position="130"/>
        <end position="160"/>
    </location>
</feature>